<evidence type="ECO:0000256" key="2">
    <source>
        <dbReference type="ARBA" id="ARBA00023315"/>
    </source>
</evidence>
<evidence type="ECO:0000256" key="1">
    <source>
        <dbReference type="ARBA" id="ARBA00022679"/>
    </source>
</evidence>
<name>A0A1M2W6Z8_TRAPU</name>
<sequence length="82" mass="9019">MVIPWSGKWQTDEDKLTFIVLDGTPLASAEGATISPESLRGLPMIGDVNLFLKGTPDEEEFEVEAEIMVAGARSRAWVFDVH</sequence>
<evidence type="ECO:0000313" key="4">
    <source>
        <dbReference type="Proteomes" id="UP000184267"/>
    </source>
</evidence>
<organism evidence="3 4">
    <name type="scientific">Trametes pubescens</name>
    <name type="common">White-rot fungus</name>
    <dbReference type="NCBI Taxonomy" id="154538"/>
    <lineage>
        <taxon>Eukaryota</taxon>
        <taxon>Fungi</taxon>
        <taxon>Dikarya</taxon>
        <taxon>Basidiomycota</taxon>
        <taxon>Agaricomycotina</taxon>
        <taxon>Agaricomycetes</taxon>
        <taxon>Polyporales</taxon>
        <taxon>Polyporaceae</taxon>
        <taxon>Trametes</taxon>
    </lineage>
</organism>
<dbReference type="PANTHER" id="PTHR13256">
    <property type="entry name" value="N-ACETYLTRANSFERASE 9"/>
    <property type="match status" value="1"/>
</dbReference>
<keyword evidence="1" id="KW-0808">Transferase</keyword>
<gene>
    <name evidence="3" type="ORF">TRAPUB_5924</name>
</gene>
<dbReference type="PANTHER" id="PTHR13256:SF16">
    <property type="entry name" value="ALPHA_BETA-TUBULIN-N-ACETYLTRANSFERASE 9"/>
    <property type="match status" value="1"/>
</dbReference>
<keyword evidence="4" id="KW-1185">Reference proteome</keyword>
<protein>
    <submittedName>
        <fullName evidence="3">Uncharacterized protein</fullName>
    </submittedName>
</protein>
<accession>A0A1M2W6Z8</accession>
<keyword evidence="2" id="KW-0012">Acyltransferase</keyword>
<dbReference type="OrthoDB" id="5043642at2759"/>
<dbReference type="Proteomes" id="UP000184267">
    <property type="component" value="Unassembled WGS sequence"/>
</dbReference>
<dbReference type="GO" id="GO:0008080">
    <property type="term" value="F:N-acetyltransferase activity"/>
    <property type="evidence" value="ECO:0007669"/>
    <property type="project" value="InterPro"/>
</dbReference>
<dbReference type="EMBL" id="MNAD01000147">
    <property type="protein sequence ID" value="OJT15596.1"/>
    <property type="molecule type" value="Genomic_DNA"/>
</dbReference>
<proteinExistence type="predicted"/>
<comment type="caution">
    <text evidence="3">The sequence shown here is derived from an EMBL/GenBank/DDBJ whole genome shotgun (WGS) entry which is preliminary data.</text>
</comment>
<evidence type="ECO:0000313" key="3">
    <source>
        <dbReference type="EMBL" id="OJT15596.1"/>
    </source>
</evidence>
<reference evidence="3 4" key="1">
    <citation type="submission" date="2016-10" db="EMBL/GenBank/DDBJ databases">
        <title>Genome sequence of the basidiomycete white-rot fungus Trametes pubescens.</title>
        <authorList>
            <person name="Makela M.R."/>
            <person name="Granchi Z."/>
            <person name="Peng M."/>
            <person name="De Vries R.P."/>
            <person name="Grigoriev I."/>
            <person name="Riley R."/>
            <person name="Hilden K."/>
        </authorList>
    </citation>
    <scope>NUCLEOTIDE SEQUENCE [LARGE SCALE GENOMIC DNA]</scope>
    <source>
        <strain evidence="3 4">FBCC735</strain>
    </source>
</reference>
<dbReference type="AlphaFoldDB" id="A0A1M2W6Z8"/>
<dbReference type="InterPro" id="IPR039135">
    <property type="entry name" value="NAT9-like"/>
</dbReference>